<dbReference type="PANTHER" id="PTHR43495">
    <property type="entry name" value="GABA PERMEASE"/>
    <property type="match status" value="1"/>
</dbReference>
<keyword evidence="7 8" id="KW-0472">Membrane</keyword>
<dbReference type="PANTHER" id="PTHR43495:SF5">
    <property type="entry name" value="GAMMA-AMINOBUTYRIC ACID PERMEASE"/>
    <property type="match status" value="1"/>
</dbReference>
<dbReference type="FunFam" id="1.20.1740.10:FF:000001">
    <property type="entry name" value="Amino acid permease"/>
    <property type="match status" value="1"/>
</dbReference>
<dbReference type="PROSITE" id="PS00218">
    <property type="entry name" value="AMINO_ACID_PERMEASE_1"/>
    <property type="match status" value="1"/>
</dbReference>
<dbReference type="GO" id="GO:0006865">
    <property type="term" value="P:amino acid transport"/>
    <property type="evidence" value="ECO:0007669"/>
    <property type="project" value="UniProtKB-KW"/>
</dbReference>
<dbReference type="AlphaFoldDB" id="A0A2N3WIX3"/>
<evidence type="ECO:0000256" key="3">
    <source>
        <dbReference type="ARBA" id="ARBA00022448"/>
    </source>
</evidence>
<keyword evidence="3" id="KW-0813">Transport</keyword>
<evidence type="ECO:0000256" key="4">
    <source>
        <dbReference type="ARBA" id="ARBA00022692"/>
    </source>
</evidence>
<feature type="transmembrane region" description="Helical" evidence="8">
    <location>
        <begin position="48"/>
        <end position="75"/>
    </location>
</feature>
<keyword evidence="6 8" id="KW-1133">Transmembrane helix</keyword>
<dbReference type="InterPro" id="IPR004840">
    <property type="entry name" value="Amino_acid_permease_CS"/>
</dbReference>
<dbReference type="GO" id="GO:0055085">
    <property type="term" value="P:transmembrane transport"/>
    <property type="evidence" value="ECO:0007669"/>
    <property type="project" value="InterPro"/>
</dbReference>
<feature type="transmembrane region" description="Helical" evidence="8">
    <location>
        <begin position="284"/>
        <end position="304"/>
    </location>
</feature>
<proteinExistence type="inferred from homology"/>
<sequence length="478" mass="51057">MAESPSPNRLQRRLRGRQLTMIGIGGAIGTGLFLGSSLAISHAGPAVVLAYVLCGLVALTISWALAEMVVVHPAAGAFGSIAHKYLGAGSGFVVRWAYWAMQVIAIGGETIAAGVYVQFWWPQIPLWVPVAVFSLLVIVVNGAAVHIFGEFEYWFAMIKVCAILVFVALGLILVFFGLPKAPAPGFANLSTGGGFLPHGMSGLLLAMVFVLFSYIGTEVVSVTAAESENPTRDVPRAARAMVVRLAIFYVAAMLIVVLVVPWTVTGEGGSITASPFVRVFQAAGVPAAATIMNFVVLTAALSSANTNLYLTTRMLHSLAEHRFAPSWAGRLTKAGVPRNALVLSTAGLVIATILSKDSDSNAYLVLFGISIFAALVVWMIILVTHLAFRIRRRRAGLPPSPVRLWGAPVVNVVVIAFLATVLISTFWIEGLDPAWKFGIPFFVLLVVAYLVLRTTGRTKQAAEAELEDSTVVEVRERT</sequence>
<feature type="transmembrane region" description="Helical" evidence="8">
    <location>
        <begin position="340"/>
        <end position="356"/>
    </location>
</feature>
<feature type="transmembrane region" description="Helical" evidence="8">
    <location>
        <begin position="362"/>
        <end position="388"/>
    </location>
</feature>
<evidence type="ECO:0000256" key="1">
    <source>
        <dbReference type="ARBA" id="ARBA00004141"/>
    </source>
</evidence>
<evidence type="ECO:0000313" key="10">
    <source>
        <dbReference type="EMBL" id="PKV93816.1"/>
    </source>
</evidence>
<evidence type="ECO:0000256" key="5">
    <source>
        <dbReference type="ARBA" id="ARBA00022970"/>
    </source>
</evidence>
<keyword evidence="5" id="KW-0029">Amino-acid transport</keyword>
<dbReference type="PIRSF" id="PIRSF006060">
    <property type="entry name" value="AA_transporter"/>
    <property type="match status" value="1"/>
</dbReference>
<evidence type="ECO:0000256" key="7">
    <source>
        <dbReference type="ARBA" id="ARBA00023136"/>
    </source>
</evidence>
<feature type="transmembrane region" description="Helical" evidence="8">
    <location>
        <begin position="198"/>
        <end position="220"/>
    </location>
</feature>
<feature type="transmembrane region" description="Helical" evidence="8">
    <location>
        <begin position="21"/>
        <end position="42"/>
    </location>
</feature>
<keyword evidence="4 8" id="KW-0812">Transmembrane</keyword>
<organism evidence="10 11">
    <name type="scientific">Amycolatopsis echigonensis</name>
    <dbReference type="NCBI Taxonomy" id="2576905"/>
    <lineage>
        <taxon>Bacteria</taxon>
        <taxon>Bacillati</taxon>
        <taxon>Actinomycetota</taxon>
        <taxon>Actinomycetes</taxon>
        <taxon>Pseudonocardiales</taxon>
        <taxon>Pseudonocardiaceae</taxon>
        <taxon>Amycolatopsis</taxon>
    </lineage>
</organism>
<name>A0A2N3WIX3_9PSEU</name>
<dbReference type="EMBL" id="PJMY01000003">
    <property type="protein sequence ID" value="PKV93816.1"/>
    <property type="molecule type" value="Genomic_DNA"/>
</dbReference>
<comment type="similarity">
    <text evidence="2">Belongs to the amino acid-polyamine-organocation (APC) superfamily. Amino acid transporter (AAT) (TC 2.A.3.1) family.</text>
</comment>
<comment type="caution">
    <text evidence="10">The sequence shown here is derived from an EMBL/GenBank/DDBJ whole genome shotgun (WGS) entry which is preliminary data.</text>
</comment>
<dbReference type="Gene3D" id="1.20.1740.10">
    <property type="entry name" value="Amino acid/polyamine transporter I"/>
    <property type="match status" value="1"/>
</dbReference>
<feature type="transmembrane region" description="Helical" evidence="8">
    <location>
        <begin position="241"/>
        <end position="264"/>
    </location>
</feature>
<feature type="transmembrane region" description="Helical" evidence="8">
    <location>
        <begin position="434"/>
        <end position="452"/>
    </location>
</feature>
<dbReference type="RefSeq" id="WP_101437380.1">
    <property type="nucleotide sequence ID" value="NZ_PJMY01000003.1"/>
</dbReference>
<reference evidence="10 11" key="1">
    <citation type="submission" date="2017-12" db="EMBL/GenBank/DDBJ databases">
        <title>Sequencing the genomes of 1000 Actinobacteria strains.</title>
        <authorList>
            <person name="Klenk H.-P."/>
        </authorList>
    </citation>
    <scope>NUCLEOTIDE SEQUENCE [LARGE SCALE GENOMIC DNA]</scope>
    <source>
        <strain evidence="10 11">DSM 45165</strain>
    </source>
</reference>
<evidence type="ECO:0000256" key="6">
    <source>
        <dbReference type="ARBA" id="ARBA00022989"/>
    </source>
</evidence>
<feature type="transmembrane region" description="Helical" evidence="8">
    <location>
        <begin position="409"/>
        <end position="428"/>
    </location>
</feature>
<feature type="transmembrane region" description="Helical" evidence="8">
    <location>
        <begin position="96"/>
        <end position="121"/>
    </location>
</feature>
<feature type="transmembrane region" description="Helical" evidence="8">
    <location>
        <begin position="160"/>
        <end position="178"/>
    </location>
</feature>
<dbReference type="Proteomes" id="UP000233750">
    <property type="component" value="Unassembled WGS sequence"/>
</dbReference>
<evidence type="ECO:0000256" key="2">
    <source>
        <dbReference type="ARBA" id="ARBA00008583"/>
    </source>
</evidence>
<evidence type="ECO:0000313" key="11">
    <source>
        <dbReference type="Proteomes" id="UP000233750"/>
    </source>
</evidence>
<keyword evidence="11" id="KW-1185">Reference proteome</keyword>
<accession>A0A2N3WIX3</accession>
<evidence type="ECO:0000256" key="8">
    <source>
        <dbReference type="SAM" id="Phobius"/>
    </source>
</evidence>
<comment type="subcellular location">
    <subcellularLocation>
        <location evidence="1">Membrane</location>
        <topology evidence="1">Multi-pass membrane protein</topology>
    </subcellularLocation>
</comment>
<feature type="domain" description="Amino acid permease/ SLC12A" evidence="9">
    <location>
        <begin position="19"/>
        <end position="432"/>
    </location>
</feature>
<evidence type="ECO:0000259" key="9">
    <source>
        <dbReference type="Pfam" id="PF00324"/>
    </source>
</evidence>
<dbReference type="Pfam" id="PF00324">
    <property type="entry name" value="AA_permease"/>
    <property type="match status" value="1"/>
</dbReference>
<dbReference type="OrthoDB" id="5297508at2"/>
<dbReference type="GO" id="GO:0016020">
    <property type="term" value="C:membrane"/>
    <property type="evidence" value="ECO:0007669"/>
    <property type="project" value="UniProtKB-SubCell"/>
</dbReference>
<feature type="transmembrane region" description="Helical" evidence="8">
    <location>
        <begin position="127"/>
        <end position="148"/>
    </location>
</feature>
<dbReference type="InterPro" id="IPR004841">
    <property type="entry name" value="AA-permease/SLC12A_dom"/>
</dbReference>
<protein>
    <submittedName>
        <fullName evidence="10">L-asparagine transporter-like permease</fullName>
    </submittedName>
</protein>
<gene>
    <name evidence="10" type="ORF">ATK30_4674</name>
</gene>